<dbReference type="GO" id="GO:0019856">
    <property type="term" value="P:pyrimidine nucleobase biosynthetic process"/>
    <property type="evidence" value="ECO:0007669"/>
    <property type="project" value="TreeGrafter"/>
</dbReference>
<dbReference type="PANTHER" id="PTHR19278:SF9">
    <property type="entry name" value="URIDINE 5'-MONOPHOSPHATE SYNTHASE"/>
    <property type="match status" value="1"/>
</dbReference>
<comment type="pathway">
    <text evidence="1">Pyrimidine metabolism; UMP biosynthesis via de novo pathway.</text>
</comment>
<dbReference type="InterPro" id="IPR000836">
    <property type="entry name" value="PRTase_dom"/>
</dbReference>
<reference evidence="4" key="1">
    <citation type="submission" date="2017-09" db="EMBL/GenBank/DDBJ databases">
        <title>Depth-based differentiation of microbial function through sediment-hosted aquifers and enrichment of novel symbionts in the deep terrestrial subsurface.</title>
        <authorList>
            <person name="Probst A.J."/>
            <person name="Ladd B."/>
            <person name="Jarett J.K."/>
            <person name="Geller-Mcgrath D.E."/>
            <person name="Sieber C.M.K."/>
            <person name="Emerson J.B."/>
            <person name="Anantharaman K."/>
            <person name="Thomas B.C."/>
            <person name="Malmstrom R."/>
            <person name="Stieglmeier M."/>
            <person name="Klingl A."/>
            <person name="Woyke T."/>
            <person name="Ryan C.M."/>
            <person name="Banfield J.F."/>
        </authorList>
    </citation>
    <scope>NUCLEOTIDE SEQUENCE [LARGE SCALE GENOMIC DNA]</scope>
</reference>
<gene>
    <name evidence="3" type="ORF">COV00_02845</name>
</gene>
<evidence type="ECO:0000256" key="2">
    <source>
        <dbReference type="ARBA" id="ARBA00022975"/>
    </source>
</evidence>
<dbReference type="EMBL" id="PFEP01000035">
    <property type="protein sequence ID" value="PJE72883.1"/>
    <property type="molecule type" value="Genomic_DNA"/>
</dbReference>
<protein>
    <submittedName>
        <fullName evidence="3">Uncharacterized protein</fullName>
    </submittedName>
</protein>
<dbReference type="GO" id="GO:0004588">
    <property type="term" value="F:orotate phosphoribosyltransferase activity"/>
    <property type="evidence" value="ECO:0007669"/>
    <property type="project" value="TreeGrafter"/>
</dbReference>
<name>A0A2M8L8C8_9BACT</name>
<dbReference type="Proteomes" id="UP000230603">
    <property type="component" value="Unassembled WGS sequence"/>
</dbReference>
<sequence>MENLIKSAILSVLRANAVEIRNVPPRITNVEVDKYDITKQPFLYASGNWGPGYVSIKNLVGRHFIERKLAMLLAIKIAEKTQEIDFTAGNVTGGVVPAWLVSEFLSILYERNVPFCYIRDTRKKGGQKELLTGNKKNPDIKAGMHGLIVEELVNFAQTTCNGAEAARAEGYNVTHACCILFYENPESIKALEKAGIEMIYLFTLKELLDVAREENFFSLDDIDSYLEFLSNPLDWQDKRGLIPVKSGGTK</sequence>
<dbReference type="Gene3D" id="3.40.50.2020">
    <property type="match status" value="1"/>
</dbReference>
<proteinExistence type="predicted"/>
<dbReference type="CDD" id="cd06223">
    <property type="entry name" value="PRTases_typeI"/>
    <property type="match status" value="1"/>
</dbReference>
<evidence type="ECO:0000313" key="4">
    <source>
        <dbReference type="Proteomes" id="UP000230603"/>
    </source>
</evidence>
<dbReference type="PANTHER" id="PTHR19278">
    <property type="entry name" value="OROTATE PHOSPHORIBOSYLTRANSFERASE"/>
    <property type="match status" value="1"/>
</dbReference>
<dbReference type="GO" id="GO:0006222">
    <property type="term" value="P:UMP biosynthetic process"/>
    <property type="evidence" value="ECO:0007669"/>
    <property type="project" value="TreeGrafter"/>
</dbReference>
<organism evidence="3 4">
    <name type="scientific">Candidatus Tagabacteria bacterium CG10_big_fil_rev_8_21_14_0_10_40_13</name>
    <dbReference type="NCBI Taxonomy" id="1975022"/>
    <lineage>
        <taxon>Bacteria</taxon>
        <taxon>Candidatus Tagaibacteriota</taxon>
    </lineage>
</organism>
<dbReference type="InterPro" id="IPR029057">
    <property type="entry name" value="PRTase-like"/>
</dbReference>
<keyword evidence="2" id="KW-0665">Pyrimidine biosynthesis</keyword>
<dbReference type="AlphaFoldDB" id="A0A2M8L8C8"/>
<evidence type="ECO:0000313" key="3">
    <source>
        <dbReference type="EMBL" id="PJE72883.1"/>
    </source>
</evidence>
<accession>A0A2M8L8C8</accession>
<dbReference type="SUPFAM" id="SSF53271">
    <property type="entry name" value="PRTase-like"/>
    <property type="match status" value="1"/>
</dbReference>
<evidence type="ECO:0000256" key="1">
    <source>
        <dbReference type="ARBA" id="ARBA00004725"/>
    </source>
</evidence>
<comment type="caution">
    <text evidence="3">The sequence shown here is derived from an EMBL/GenBank/DDBJ whole genome shotgun (WGS) entry which is preliminary data.</text>
</comment>